<dbReference type="PANTHER" id="PTHR11076:SF33">
    <property type="entry name" value="DNA POLYMERASE KAPPA"/>
    <property type="match status" value="1"/>
</dbReference>
<dbReference type="InterPro" id="IPR001126">
    <property type="entry name" value="UmuC"/>
</dbReference>
<evidence type="ECO:0000259" key="1">
    <source>
        <dbReference type="PROSITE" id="PS50173"/>
    </source>
</evidence>
<evidence type="ECO:0000313" key="3">
    <source>
        <dbReference type="Proteomes" id="UP000663845"/>
    </source>
</evidence>
<accession>A0A815VIQ7</accession>
<dbReference type="GO" id="GO:0003887">
    <property type="term" value="F:DNA-directed DNA polymerase activity"/>
    <property type="evidence" value="ECO:0007669"/>
    <property type="project" value="TreeGrafter"/>
</dbReference>
<name>A0A815VIQ7_9BILA</name>
<dbReference type="GO" id="GO:0005634">
    <property type="term" value="C:nucleus"/>
    <property type="evidence" value="ECO:0007669"/>
    <property type="project" value="TreeGrafter"/>
</dbReference>
<feature type="domain" description="UmuC" evidence="1">
    <location>
        <begin position="52"/>
        <end position="130"/>
    </location>
</feature>
<dbReference type="GO" id="GO:0042276">
    <property type="term" value="P:error-prone translesion synthesis"/>
    <property type="evidence" value="ECO:0007669"/>
    <property type="project" value="TreeGrafter"/>
</dbReference>
<sequence>MLMIPKLDNRRRIEVKLSKIKSFTHFQIEQAEKSADRYLTQLDKTRDLSRIFCHIDMDAFYASIDMRENPALQHVPMAVGGEGMLSTSNYLARQFGVRAAMPGSIERQLCPNLVIVPCDFNKYRIDSSKV</sequence>
<dbReference type="GO" id="GO:0006281">
    <property type="term" value="P:DNA repair"/>
    <property type="evidence" value="ECO:0007669"/>
    <property type="project" value="InterPro"/>
</dbReference>
<dbReference type="PANTHER" id="PTHR11076">
    <property type="entry name" value="DNA REPAIR POLYMERASE UMUC / TRANSFERASE FAMILY MEMBER"/>
    <property type="match status" value="1"/>
</dbReference>
<dbReference type="Proteomes" id="UP000663845">
    <property type="component" value="Unassembled WGS sequence"/>
</dbReference>
<reference evidence="2" key="1">
    <citation type="submission" date="2021-02" db="EMBL/GenBank/DDBJ databases">
        <authorList>
            <person name="Nowell W R."/>
        </authorList>
    </citation>
    <scope>NUCLEOTIDE SEQUENCE</scope>
</reference>
<dbReference type="EMBL" id="CAJNOG010003415">
    <property type="protein sequence ID" value="CAF1530989.1"/>
    <property type="molecule type" value="Genomic_DNA"/>
</dbReference>
<dbReference type="Gene3D" id="3.40.1170.60">
    <property type="match status" value="1"/>
</dbReference>
<dbReference type="PROSITE" id="PS50173">
    <property type="entry name" value="UMUC"/>
    <property type="match status" value="1"/>
</dbReference>
<dbReference type="Pfam" id="PF00817">
    <property type="entry name" value="IMS"/>
    <property type="match status" value="1"/>
</dbReference>
<dbReference type="SUPFAM" id="SSF56672">
    <property type="entry name" value="DNA/RNA polymerases"/>
    <property type="match status" value="1"/>
</dbReference>
<dbReference type="InterPro" id="IPR050116">
    <property type="entry name" value="DNA_polymerase-Y"/>
</dbReference>
<organism evidence="2 3">
    <name type="scientific">Adineta steineri</name>
    <dbReference type="NCBI Taxonomy" id="433720"/>
    <lineage>
        <taxon>Eukaryota</taxon>
        <taxon>Metazoa</taxon>
        <taxon>Spiralia</taxon>
        <taxon>Gnathifera</taxon>
        <taxon>Rotifera</taxon>
        <taxon>Eurotatoria</taxon>
        <taxon>Bdelloidea</taxon>
        <taxon>Adinetida</taxon>
        <taxon>Adinetidae</taxon>
        <taxon>Adineta</taxon>
    </lineage>
</organism>
<gene>
    <name evidence="2" type="ORF">JYZ213_LOCUS45139</name>
</gene>
<protein>
    <recommendedName>
        <fullName evidence="1">UmuC domain-containing protein</fullName>
    </recommendedName>
</protein>
<dbReference type="AlphaFoldDB" id="A0A815VIQ7"/>
<feature type="non-terminal residue" evidence="2">
    <location>
        <position position="1"/>
    </location>
</feature>
<dbReference type="InterPro" id="IPR043502">
    <property type="entry name" value="DNA/RNA_pol_sf"/>
</dbReference>
<comment type="caution">
    <text evidence="2">The sequence shown here is derived from an EMBL/GenBank/DDBJ whole genome shotgun (WGS) entry which is preliminary data.</text>
</comment>
<proteinExistence type="predicted"/>
<evidence type="ECO:0000313" key="2">
    <source>
        <dbReference type="EMBL" id="CAF1530989.1"/>
    </source>
</evidence>